<dbReference type="Proteomes" id="UP000002220">
    <property type="component" value="Chromosome"/>
</dbReference>
<dbReference type="PANTHER" id="PTHR43877">
    <property type="entry name" value="AMINOALKYLPHOSPHONATE N-ACETYLTRANSFERASE-RELATED-RELATED"/>
    <property type="match status" value="1"/>
</dbReference>
<dbReference type="PANTHER" id="PTHR43877:SF1">
    <property type="entry name" value="ACETYLTRANSFERASE"/>
    <property type="match status" value="1"/>
</dbReference>
<evidence type="ECO:0000259" key="3">
    <source>
        <dbReference type="PROSITE" id="PS51186"/>
    </source>
</evidence>
<dbReference type="Pfam" id="PF00583">
    <property type="entry name" value="Acetyltransf_1"/>
    <property type="match status" value="1"/>
</dbReference>
<dbReference type="EMBL" id="CP001744">
    <property type="protein sequence ID" value="ADG67297.1"/>
    <property type="molecule type" value="Genomic_DNA"/>
</dbReference>
<dbReference type="RefSeq" id="WP_013109728.1">
    <property type="nucleotide sequence ID" value="NC_014148.1"/>
</dbReference>
<gene>
    <name evidence="4" type="ordered locus">Plim_1464</name>
</gene>
<dbReference type="InterPro" id="IPR016181">
    <property type="entry name" value="Acyl_CoA_acyltransferase"/>
</dbReference>
<dbReference type="GO" id="GO:0016747">
    <property type="term" value="F:acyltransferase activity, transferring groups other than amino-acyl groups"/>
    <property type="evidence" value="ECO:0007669"/>
    <property type="project" value="InterPro"/>
</dbReference>
<evidence type="ECO:0000313" key="4">
    <source>
        <dbReference type="EMBL" id="ADG67297.1"/>
    </source>
</evidence>
<dbReference type="InterPro" id="IPR050832">
    <property type="entry name" value="Bact_Acetyltransf"/>
</dbReference>
<dbReference type="OrthoDB" id="9797826at2"/>
<organism evidence="4 5">
    <name type="scientific">Planctopirus limnophila (strain ATCC 43296 / DSM 3776 / IFAM 1008 / Mu 290)</name>
    <name type="common">Planctomyces limnophilus</name>
    <dbReference type="NCBI Taxonomy" id="521674"/>
    <lineage>
        <taxon>Bacteria</taxon>
        <taxon>Pseudomonadati</taxon>
        <taxon>Planctomycetota</taxon>
        <taxon>Planctomycetia</taxon>
        <taxon>Planctomycetales</taxon>
        <taxon>Planctomycetaceae</taxon>
        <taxon>Planctopirus</taxon>
    </lineage>
</organism>
<dbReference type="KEGG" id="plm:Plim_1464"/>
<evidence type="ECO:0000313" key="5">
    <source>
        <dbReference type="Proteomes" id="UP000002220"/>
    </source>
</evidence>
<dbReference type="eggNOG" id="COG0456">
    <property type="taxonomic scope" value="Bacteria"/>
</dbReference>
<dbReference type="CDD" id="cd04301">
    <property type="entry name" value="NAT_SF"/>
    <property type="match status" value="1"/>
</dbReference>
<reference evidence="4 5" key="1">
    <citation type="journal article" date="2010" name="Stand. Genomic Sci.">
        <title>Complete genome sequence of Planctomyces limnophilus type strain (Mu 290).</title>
        <authorList>
            <person name="Labutti K."/>
            <person name="Sikorski J."/>
            <person name="Schneider S."/>
            <person name="Nolan M."/>
            <person name="Lucas S."/>
            <person name="Glavina Del Rio T."/>
            <person name="Tice H."/>
            <person name="Cheng J.F."/>
            <person name="Goodwin L."/>
            <person name="Pitluck S."/>
            <person name="Liolios K."/>
            <person name="Ivanova N."/>
            <person name="Mavromatis K."/>
            <person name="Mikhailova N."/>
            <person name="Pati A."/>
            <person name="Chen A."/>
            <person name="Palaniappan K."/>
            <person name="Land M."/>
            <person name="Hauser L."/>
            <person name="Chang Y.J."/>
            <person name="Jeffries C.D."/>
            <person name="Tindall B.J."/>
            <person name="Rohde M."/>
            <person name="Goker M."/>
            <person name="Woyke T."/>
            <person name="Bristow J."/>
            <person name="Eisen J.A."/>
            <person name="Markowitz V."/>
            <person name="Hugenholtz P."/>
            <person name="Kyrpides N.C."/>
            <person name="Klenk H.P."/>
            <person name="Lapidus A."/>
        </authorList>
    </citation>
    <scope>NUCLEOTIDE SEQUENCE [LARGE SCALE GENOMIC DNA]</scope>
    <source>
        <strain evidence="5">ATCC 43296 / DSM 3776 / IFAM 1008 / 290</strain>
    </source>
</reference>
<dbReference type="AlphaFoldDB" id="D5SW12"/>
<proteinExistence type="predicted"/>
<evidence type="ECO:0000256" key="1">
    <source>
        <dbReference type="ARBA" id="ARBA00022679"/>
    </source>
</evidence>
<dbReference type="PROSITE" id="PS51186">
    <property type="entry name" value="GNAT"/>
    <property type="match status" value="1"/>
</dbReference>
<feature type="domain" description="N-acetyltransferase" evidence="3">
    <location>
        <begin position="1"/>
        <end position="147"/>
    </location>
</feature>
<sequence>MISLATTDDIPALSELLSILFTQEAEFVANPSAQSAGLKAIIENPSVGRILKFEIEGEIIGMVNLLYTVSTALGARVAILEDMVVNPSQRSHGLGGLLLDAAIQQASQDGCRRMTLLTDCDNTKAMRFYERRGFIRSPMVPMRLLLNSSSRMNSAFSNHDEPSPSQ</sequence>
<protein>
    <submittedName>
        <fullName evidence="4">GCN5-related N-acetyltransferase</fullName>
    </submittedName>
</protein>
<keyword evidence="1 4" id="KW-0808">Transferase</keyword>
<keyword evidence="5" id="KW-1185">Reference proteome</keyword>
<name>D5SW12_PLAL2</name>
<keyword evidence="2" id="KW-0012">Acyltransferase</keyword>
<evidence type="ECO:0000256" key="2">
    <source>
        <dbReference type="ARBA" id="ARBA00023315"/>
    </source>
</evidence>
<dbReference type="InterPro" id="IPR000182">
    <property type="entry name" value="GNAT_dom"/>
</dbReference>
<dbReference type="SUPFAM" id="SSF55729">
    <property type="entry name" value="Acyl-CoA N-acyltransferases (Nat)"/>
    <property type="match status" value="1"/>
</dbReference>
<dbReference type="Gene3D" id="3.40.630.30">
    <property type="match status" value="1"/>
</dbReference>
<dbReference type="HOGENOM" id="CLU_013985_34_9_0"/>
<accession>D5SW12</accession>
<dbReference type="STRING" id="521674.Plim_1464"/>